<sequence length="63" mass="7370">MDVNNSHLKRLIDKTDDAFKDLMREPQSSDLNQAYEAAKNELNRYLVSIRSQVKSTQTQNDER</sequence>
<gene>
    <name evidence="1" type="ORF">QTP81_14345</name>
</gene>
<keyword evidence="2" id="KW-1185">Reference proteome</keyword>
<comment type="caution">
    <text evidence="1">The sequence shown here is derived from an EMBL/GenBank/DDBJ whole genome shotgun (WGS) entry which is preliminary data.</text>
</comment>
<protein>
    <recommendedName>
        <fullName evidence="3">Lacal_2735 family protein</fullName>
    </recommendedName>
</protein>
<organism evidence="1 2">
    <name type="scientific">Alteromonas arenosi</name>
    <dbReference type="NCBI Taxonomy" id="3055817"/>
    <lineage>
        <taxon>Bacteria</taxon>
        <taxon>Pseudomonadati</taxon>
        <taxon>Pseudomonadota</taxon>
        <taxon>Gammaproteobacteria</taxon>
        <taxon>Alteromonadales</taxon>
        <taxon>Alteromonadaceae</taxon>
        <taxon>Alteromonas/Salinimonas group</taxon>
        <taxon>Alteromonas</taxon>
    </lineage>
</organism>
<accession>A0ABT7T1V9</accession>
<dbReference type="Proteomes" id="UP001234343">
    <property type="component" value="Unassembled WGS sequence"/>
</dbReference>
<evidence type="ECO:0000313" key="1">
    <source>
        <dbReference type="EMBL" id="MDM7861779.1"/>
    </source>
</evidence>
<evidence type="ECO:0008006" key="3">
    <source>
        <dbReference type="Google" id="ProtNLM"/>
    </source>
</evidence>
<proteinExistence type="predicted"/>
<evidence type="ECO:0000313" key="2">
    <source>
        <dbReference type="Proteomes" id="UP001234343"/>
    </source>
</evidence>
<name>A0ABT7T1V9_9ALTE</name>
<dbReference type="RefSeq" id="WP_289366442.1">
    <property type="nucleotide sequence ID" value="NZ_JAUCBP010000012.1"/>
</dbReference>
<reference evidence="1 2" key="1">
    <citation type="submission" date="2023-06" db="EMBL/GenBank/DDBJ databases">
        <title>Alteromonas sp. ASW11-36 isolated from intertidal sand.</title>
        <authorList>
            <person name="Li Y."/>
        </authorList>
    </citation>
    <scope>NUCLEOTIDE SEQUENCE [LARGE SCALE GENOMIC DNA]</scope>
    <source>
        <strain evidence="1 2">ASW11-36</strain>
    </source>
</reference>
<dbReference type="EMBL" id="JAUCBP010000012">
    <property type="protein sequence ID" value="MDM7861779.1"/>
    <property type="molecule type" value="Genomic_DNA"/>
</dbReference>